<sequence length="130" mass="14830">MLHHHPNNLLSALLLLPPLLPLLLIIFPYSPVQTLHYNPIPTSLCTAITLPIHYFFFPLSFPPLLLFLLLLLLPLNSPLLLLPFLPNLPFLRTQPLLLFPKPNPHIFPLPILLHNALIAQHLRFFAIRGT</sequence>
<dbReference type="Proteomes" id="UP001152607">
    <property type="component" value="Unassembled WGS sequence"/>
</dbReference>
<dbReference type="EMBL" id="CAOQHR010000009">
    <property type="protein sequence ID" value="CAI6339648.1"/>
    <property type="molecule type" value="Genomic_DNA"/>
</dbReference>
<feature type="transmembrane region" description="Helical" evidence="1">
    <location>
        <begin position="105"/>
        <end position="126"/>
    </location>
</feature>
<evidence type="ECO:0000313" key="2">
    <source>
        <dbReference type="EMBL" id="CAI6339648.1"/>
    </source>
</evidence>
<feature type="transmembrane region" description="Helical" evidence="1">
    <location>
        <begin position="64"/>
        <end position="85"/>
    </location>
</feature>
<feature type="transmembrane region" description="Helical" evidence="1">
    <location>
        <begin position="36"/>
        <end position="57"/>
    </location>
</feature>
<evidence type="ECO:0000313" key="3">
    <source>
        <dbReference type="Proteomes" id="UP001152607"/>
    </source>
</evidence>
<keyword evidence="1" id="KW-1133">Transmembrane helix</keyword>
<feature type="transmembrane region" description="Helical" evidence="1">
    <location>
        <begin position="12"/>
        <end position="30"/>
    </location>
</feature>
<evidence type="ECO:0000256" key="1">
    <source>
        <dbReference type="SAM" id="Phobius"/>
    </source>
</evidence>
<reference evidence="2" key="1">
    <citation type="submission" date="2023-01" db="EMBL/GenBank/DDBJ databases">
        <authorList>
            <person name="Van Ghelder C."/>
            <person name="Rancurel C."/>
        </authorList>
    </citation>
    <scope>NUCLEOTIDE SEQUENCE</scope>
    <source>
        <strain evidence="2">CNCM I-4278</strain>
    </source>
</reference>
<name>A0A9W4XQ78_9PLEO</name>
<comment type="caution">
    <text evidence="2">The sequence shown here is derived from an EMBL/GenBank/DDBJ whole genome shotgun (WGS) entry which is preliminary data.</text>
</comment>
<proteinExistence type="predicted"/>
<keyword evidence="1" id="KW-0812">Transmembrane</keyword>
<dbReference type="AlphaFoldDB" id="A0A9W4XQ78"/>
<keyword evidence="3" id="KW-1185">Reference proteome</keyword>
<gene>
    <name evidence="2" type="ORF">PDIGIT_LOCUS12811</name>
</gene>
<protein>
    <submittedName>
        <fullName evidence="2">Uncharacterized protein</fullName>
    </submittedName>
</protein>
<keyword evidence="1" id="KW-0472">Membrane</keyword>
<organism evidence="2 3">
    <name type="scientific">Periconia digitata</name>
    <dbReference type="NCBI Taxonomy" id="1303443"/>
    <lineage>
        <taxon>Eukaryota</taxon>
        <taxon>Fungi</taxon>
        <taxon>Dikarya</taxon>
        <taxon>Ascomycota</taxon>
        <taxon>Pezizomycotina</taxon>
        <taxon>Dothideomycetes</taxon>
        <taxon>Pleosporomycetidae</taxon>
        <taxon>Pleosporales</taxon>
        <taxon>Massarineae</taxon>
        <taxon>Periconiaceae</taxon>
        <taxon>Periconia</taxon>
    </lineage>
</organism>
<accession>A0A9W4XQ78</accession>